<evidence type="ECO:0000313" key="1">
    <source>
        <dbReference type="EMBL" id="GJD44375.1"/>
    </source>
</evidence>
<proteinExistence type="predicted"/>
<dbReference type="EMBL" id="BPQG01000032">
    <property type="protein sequence ID" value="GJD44375.1"/>
    <property type="molecule type" value="Genomic_DNA"/>
</dbReference>
<evidence type="ECO:0000313" key="2">
    <source>
        <dbReference type="Proteomes" id="UP001055117"/>
    </source>
</evidence>
<dbReference type="RefSeq" id="WP_238272201.1">
    <property type="nucleotide sequence ID" value="NZ_BPQG01000032.1"/>
</dbReference>
<accession>A0ABQ4QHL5</accession>
<organism evidence="1 2">
    <name type="scientific">Methylobacterium cerastii</name>
    <dbReference type="NCBI Taxonomy" id="932741"/>
    <lineage>
        <taxon>Bacteria</taxon>
        <taxon>Pseudomonadati</taxon>
        <taxon>Pseudomonadota</taxon>
        <taxon>Alphaproteobacteria</taxon>
        <taxon>Hyphomicrobiales</taxon>
        <taxon>Methylobacteriaceae</taxon>
        <taxon>Methylobacterium</taxon>
    </lineage>
</organism>
<dbReference type="Proteomes" id="UP001055117">
    <property type="component" value="Unassembled WGS sequence"/>
</dbReference>
<keyword evidence="2" id="KW-1185">Reference proteome</keyword>
<reference evidence="1 2" key="1">
    <citation type="journal article" date="2021" name="Front. Microbiol.">
        <title>Comprehensive Comparative Genomics and Phenotyping of Methylobacterium Species.</title>
        <authorList>
            <person name="Alessa O."/>
            <person name="Ogura Y."/>
            <person name="Fujitani Y."/>
            <person name="Takami H."/>
            <person name="Hayashi T."/>
            <person name="Sahin N."/>
            <person name="Tani A."/>
        </authorList>
    </citation>
    <scope>NUCLEOTIDE SEQUENCE [LARGE SCALE GENOMIC DNA]</scope>
    <source>
        <strain evidence="1 2">DSM 23679</strain>
    </source>
</reference>
<comment type="caution">
    <text evidence="1">The sequence shown here is derived from an EMBL/GenBank/DDBJ whole genome shotgun (WGS) entry which is preliminary data.</text>
</comment>
<name>A0ABQ4QHL5_9HYPH</name>
<protein>
    <submittedName>
        <fullName evidence="1">Uncharacterized protein</fullName>
    </submittedName>
</protein>
<sequence>MRNASALVQRLTDIVNSAAGAAARGVEEVLGALVPQPEARLVPVRVRSNGPVRRP</sequence>
<gene>
    <name evidence="1" type="ORF">AFCDBAGC_2242</name>
</gene>